<feature type="region of interest" description="Disordered" evidence="4">
    <location>
        <begin position="148"/>
        <end position="182"/>
    </location>
</feature>
<gene>
    <name evidence="6" type="ORF">M231_05297</name>
</gene>
<dbReference type="SUPFAM" id="SSF82199">
    <property type="entry name" value="SET domain"/>
    <property type="match status" value="1"/>
</dbReference>
<feature type="compositionally biased region" description="Polar residues" evidence="4">
    <location>
        <begin position="149"/>
        <end position="160"/>
    </location>
</feature>
<dbReference type="PROSITE" id="PS50280">
    <property type="entry name" value="SET"/>
    <property type="match status" value="1"/>
</dbReference>
<feature type="region of interest" description="Disordered" evidence="4">
    <location>
        <begin position="583"/>
        <end position="694"/>
    </location>
</feature>
<dbReference type="Gene3D" id="3.90.1410.10">
    <property type="entry name" value="set domain protein methyltransferase, domain 1"/>
    <property type="match status" value="1"/>
</dbReference>
<keyword evidence="3" id="KW-0949">S-adenosyl-L-methionine</keyword>
<feature type="region of interest" description="Disordered" evidence="4">
    <location>
        <begin position="381"/>
        <end position="445"/>
    </location>
</feature>
<dbReference type="InterPro" id="IPR050600">
    <property type="entry name" value="SETD3_SETD6_MTase"/>
</dbReference>
<dbReference type="Gene3D" id="3.90.1420.10">
    <property type="entry name" value="Rubisco LSMT, substrate-binding domain"/>
    <property type="match status" value="1"/>
</dbReference>
<evidence type="ECO:0000256" key="4">
    <source>
        <dbReference type="SAM" id="MobiDB-lite"/>
    </source>
</evidence>
<feature type="domain" description="SET" evidence="5">
    <location>
        <begin position="17"/>
        <end position="366"/>
    </location>
</feature>
<keyword evidence="7" id="KW-1185">Reference proteome</keyword>
<dbReference type="PANTHER" id="PTHR13271">
    <property type="entry name" value="UNCHARACTERIZED PUTATIVE METHYLTRANSFERASE"/>
    <property type="match status" value="1"/>
</dbReference>
<comment type="caution">
    <text evidence="6">The sequence shown here is derived from an EMBL/GenBank/DDBJ whole genome shotgun (WGS) entry which is preliminary data.</text>
</comment>
<feature type="compositionally biased region" description="Basic and acidic residues" evidence="4">
    <location>
        <begin position="584"/>
        <end position="599"/>
    </location>
</feature>
<feature type="compositionally biased region" description="Basic and acidic residues" evidence="4">
    <location>
        <begin position="683"/>
        <end position="694"/>
    </location>
</feature>
<dbReference type="InterPro" id="IPR001214">
    <property type="entry name" value="SET_dom"/>
</dbReference>
<dbReference type="PANTHER" id="PTHR13271:SF47">
    <property type="entry name" value="ACTIN-HISTIDINE N-METHYLTRANSFERASE"/>
    <property type="match status" value="1"/>
</dbReference>
<dbReference type="OrthoDB" id="341421at2759"/>
<feature type="compositionally biased region" description="Basic and acidic residues" evidence="4">
    <location>
        <begin position="664"/>
        <end position="673"/>
    </location>
</feature>
<keyword evidence="2" id="KW-0808">Transferase</keyword>
<dbReference type="InterPro" id="IPR046341">
    <property type="entry name" value="SET_dom_sf"/>
</dbReference>
<feature type="region of interest" description="Disordered" evidence="4">
    <location>
        <begin position="304"/>
        <end position="338"/>
    </location>
</feature>
<dbReference type="GO" id="GO:0032259">
    <property type="term" value="P:methylation"/>
    <property type="evidence" value="ECO:0007669"/>
    <property type="project" value="UniProtKB-KW"/>
</dbReference>
<keyword evidence="1" id="KW-0489">Methyltransferase</keyword>
<dbReference type="InParanoid" id="A0A4V1M3M6"/>
<proteinExistence type="predicted"/>
<accession>A0A4V1M3M6</accession>
<organism evidence="6 7">
    <name type="scientific">Tremella mesenterica</name>
    <name type="common">Jelly fungus</name>
    <dbReference type="NCBI Taxonomy" id="5217"/>
    <lineage>
        <taxon>Eukaryota</taxon>
        <taxon>Fungi</taxon>
        <taxon>Dikarya</taxon>
        <taxon>Basidiomycota</taxon>
        <taxon>Agaricomycotina</taxon>
        <taxon>Tremellomycetes</taxon>
        <taxon>Tremellales</taxon>
        <taxon>Tremellaceae</taxon>
        <taxon>Tremella</taxon>
    </lineage>
</organism>
<dbReference type="Proteomes" id="UP000289152">
    <property type="component" value="Unassembled WGS sequence"/>
</dbReference>
<evidence type="ECO:0000313" key="7">
    <source>
        <dbReference type="Proteomes" id="UP000289152"/>
    </source>
</evidence>
<evidence type="ECO:0000256" key="2">
    <source>
        <dbReference type="ARBA" id="ARBA00022679"/>
    </source>
</evidence>
<dbReference type="EMBL" id="SDIL01000069">
    <property type="protein sequence ID" value="RXK37397.1"/>
    <property type="molecule type" value="Genomic_DNA"/>
</dbReference>
<feature type="compositionally biased region" description="Basic and acidic residues" evidence="4">
    <location>
        <begin position="425"/>
        <end position="445"/>
    </location>
</feature>
<name>A0A4V1M3M6_TREME</name>
<evidence type="ECO:0000256" key="1">
    <source>
        <dbReference type="ARBA" id="ARBA00022603"/>
    </source>
</evidence>
<dbReference type="Pfam" id="PF09273">
    <property type="entry name" value="Rubis-subs-bind"/>
    <property type="match status" value="1"/>
</dbReference>
<evidence type="ECO:0000259" key="5">
    <source>
        <dbReference type="PROSITE" id="PS50280"/>
    </source>
</evidence>
<dbReference type="InterPro" id="IPR015353">
    <property type="entry name" value="Rubisco_LSMT_subst-bd"/>
</dbReference>
<protein>
    <recommendedName>
        <fullName evidence="5">SET domain-containing protein</fullName>
    </recommendedName>
</protein>
<dbReference type="AlphaFoldDB" id="A0A4V1M3M6"/>
<dbReference type="InterPro" id="IPR036464">
    <property type="entry name" value="Rubisco_LSMT_subst-bd_sf"/>
</dbReference>
<dbReference type="GO" id="GO:0016279">
    <property type="term" value="F:protein-lysine N-methyltransferase activity"/>
    <property type="evidence" value="ECO:0007669"/>
    <property type="project" value="UniProtKB-ARBA"/>
</dbReference>
<reference evidence="6 7" key="1">
    <citation type="submission" date="2016-06" db="EMBL/GenBank/DDBJ databases">
        <title>Evolution of pathogenesis and genome organization in the Tremellales.</title>
        <authorList>
            <person name="Cuomo C."/>
            <person name="Litvintseva A."/>
            <person name="Heitman J."/>
            <person name="Chen Y."/>
            <person name="Sun S."/>
            <person name="Springer D."/>
            <person name="Dromer F."/>
            <person name="Young S."/>
            <person name="Zeng Q."/>
            <person name="Chapman S."/>
            <person name="Gujja S."/>
            <person name="Saif S."/>
            <person name="Birren B."/>
        </authorList>
    </citation>
    <scope>NUCLEOTIDE SEQUENCE [LARGE SCALE GENOMIC DNA]</scope>
    <source>
        <strain evidence="6 7">ATCC 28783</strain>
    </source>
</reference>
<evidence type="ECO:0000313" key="6">
    <source>
        <dbReference type="EMBL" id="RXK37397.1"/>
    </source>
</evidence>
<feature type="compositionally biased region" description="Polar residues" evidence="4">
    <location>
        <begin position="324"/>
        <end position="335"/>
    </location>
</feature>
<dbReference type="VEuPathDB" id="FungiDB:TREMEDRAFT_65667"/>
<sequence>MTDDFSSRWQSLLRWLEGFEGFKCLVEPREVDGAGRGLFTTRAIKAGETILEIPASALLNPLTLPTGLIPKHLYPIPHRGNHYTKRPRTSVAARLNTTQLLTLFLALTRREGYADDWKPYLDTLPTNFRPWHPLTWLIPYDTSPICKPETSTSKNDAAQENESHEGVHNNRKKRKRQSEVDGNEDIEQRRQWWLSLYANIPLSARKKVDVVKGRHEDDLVVLRNVLVNEGSFGSDGLEKEVTGEDLLWAWLIVNTRSVTLALGLPEYPPDVYNHTLVPLLDLLNHSSHPSVGLPHWIPTASSLPRVRTKNPSGPTPPALKNDGHSTFASKPYSGSTEEHLIPGKISMCLKSGKDMEEGVEVSFEYGGHGSEVLMAEYGFVEGPSSSRQSPISEIPGGSDASDAGAKLQKSGRSKSPRTSNVSPEVIKEGNVKDKDTKHNGKHDHSSAVARRWLEMPHAQVDLDHLIEPLWHTINDGDLKKDVLREMKYSGKNTIYANPSPAPSHSLLMTLRILHLTPEQKDKLDPIKKFLVTYVSPDNEEKVRNTLSTMCKEVVNDAEEALGSEFLSLDRARGIFSVDISSSDRLAKSTDDTDERKSDRNGQSGTSHRRKISEEGISETSHRMFKGKRSREEEVEVVGSEKKRKISTRAKKDDNKSVSMEDLDEGSRRGDNTEGGKWPVMEGEGSKSESNLEDRERARQYVRLLWEEQKEVCMGMLKRLDNDEPLE</sequence>
<dbReference type="STRING" id="5217.A0A4V1M3M6"/>
<evidence type="ECO:0000256" key="3">
    <source>
        <dbReference type="ARBA" id="ARBA00022691"/>
    </source>
</evidence>